<dbReference type="Proteomes" id="UP000562682">
    <property type="component" value="Unassembled WGS sequence"/>
</dbReference>
<organism evidence="2 3">
    <name type="scientific">Fusarium denticulatum</name>
    <dbReference type="NCBI Taxonomy" id="48507"/>
    <lineage>
        <taxon>Eukaryota</taxon>
        <taxon>Fungi</taxon>
        <taxon>Dikarya</taxon>
        <taxon>Ascomycota</taxon>
        <taxon>Pezizomycotina</taxon>
        <taxon>Sordariomycetes</taxon>
        <taxon>Hypocreomycetidae</taxon>
        <taxon>Hypocreales</taxon>
        <taxon>Nectriaceae</taxon>
        <taxon>Fusarium</taxon>
        <taxon>Fusarium fujikuroi species complex</taxon>
    </lineage>
</organism>
<dbReference type="EMBL" id="JAAOAK010000280">
    <property type="protein sequence ID" value="KAF5677430.1"/>
    <property type="molecule type" value="Genomic_DNA"/>
</dbReference>
<evidence type="ECO:0000313" key="2">
    <source>
        <dbReference type="EMBL" id="KAF5677430.1"/>
    </source>
</evidence>
<feature type="compositionally biased region" description="Basic and acidic residues" evidence="1">
    <location>
        <begin position="195"/>
        <end position="224"/>
    </location>
</feature>
<sequence>MLGTAKLGGKKAEAGLSKSFCLWSDVLTLGKNPDRLTDAAQGLVLLQLPHCLQCTNDPTNCHYPEQNKRGLPIGFITRLEARLAETEEALFRLVHSIDEPNNNHISLKPSSQRKDDRIREWDSLPLRDLDETRAWYRSRSEQTHSPAQPDALVDEDQRARSIHATPPESETVDFPDNAGDDQGETITLQDADDDAMPRNDIHNQEEPGRSKAEEMEQKHPNMYF</sequence>
<evidence type="ECO:0000256" key="1">
    <source>
        <dbReference type="SAM" id="MobiDB-lite"/>
    </source>
</evidence>
<evidence type="ECO:0000313" key="3">
    <source>
        <dbReference type="Proteomes" id="UP000562682"/>
    </source>
</evidence>
<keyword evidence="3" id="KW-1185">Reference proteome</keyword>
<feature type="region of interest" description="Disordered" evidence="1">
    <location>
        <begin position="137"/>
        <end position="224"/>
    </location>
</feature>
<dbReference type="AlphaFoldDB" id="A0A8H5TXR7"/>
<reference evidence="2 3" key="1">
    <citation type="submission" date="2020-05" db="EMBL/GenBank/DDBJ databases">
        <title>Identification and distribution of gene clusters putatively required for synthesis of sphingolipid metabolism inhibitors in phylogenetically diverse species of the filamentous fungus Fusarium.</title>
        <authorList>
            <person name="Kim H.-S."/>
            <person name="Busman M."/>
            <person name="Brown D.W."/>
            <person name="Divon H."/>
            <person name="Uhlig S."/>
            <person name="Proctor R.H."/>
        </authorList>
    </citation>
    <scope>NUCLEOTIDE SEQUENCE [LARGE SCALE GENOMIC DNA]</scope>
    <source>
        <strain evidence="2 3">NRRL 25311</strain>
    </source>
</reference>
<protein>
    <submittedName>
        <fullName evidence="2">Positive regulator of purine utilization</fullName>
    </submittedName>
</protein>
<gene>
    <name evidence="2" type="ORF">FDENT_9222</name>
</gene>
<feature type="compositionally biased region" description="Acidic residues" evidence="1">
    <location>
        <begin position="170"/>
        <end position="183"/>
    </location>
</feature>
<proteinExistence type="predicted"/>
<name>A0A8H5TXR7_9HYPO</name>
<accession>A0A8H5TXR7</accession>
<comment type="caution">
    <text evidence="2">The sequence shown here is derived from an EMBL/GenBank/DDBJ whole genome shotgun (WGS) entry which is preliminary data.</text>
</comment>